<gene>
    <name evidence="1" type="ORF">G7087_03620</name>
</gene>
<evidence type="ECO:0000313" key="2">
    <source>
        <dbReference type="Proteomes" id="UP000802098"/>
    </source>
</evidence>
<keyword evidence="2" id="KW-1185">Reference proteome</keyword>
<dbReference type="Pfam" id="PF07388">
    <property type="entry name" value="A-2_8-polyST"/>
    <property type="match status" value="1"/>
</dbReference>
<accession>A0ABX0HQW2</accession>
<sequence>MTRCAVYFVASPLQYLAARQIAARHEADARQVLVWYKPGVGPVVVASDWDAAAYMPWPRIEPLPGAFGAHRRLLANLREVAALVGRCDELHLHSAVFDTEAINYFLHALPRLCGARTMHARILPDGVISMRRYPLSGGKRLLQHLRRLRGLIAPQLRYRTFSGDRIGSDAPFCDRIYVLPGLPHEYPADKVVVLDPLVGRATSDEAAPRRALVVGQPVVGAGLMSAADGERLATAIHAWLQRQGFDAVDYRPHPKDPHREMFHPDYALLATDRTIEEWMQSHRYAAVVGARSTALLFARQIYGPETVVVGFGWERIQFKSTDERKTMTKAFLELGVRLEPLEGTA</sequence>
<dbReference type="InterPro" id="IPR010866">
    <property type="entry name" value="A-2_8-polyST"/>
</dbReference>
<organism evidence="1 2">
    <name type="scientific">Rubrivivax benzoatilyticus</name>
    <dbReference type="NCBI Taxonomy" id="316997"/>
    <lineage>
        <taxon>Bacteria</taxon>
        <taxon>Pseudomonadati</taxon>
        <taxon>Pseudomonadota</taxon>
        <taxon>Betaproteobacteria</taxon>
        <taxon>Burkholderiales</taxon>
        <taxon>Sphaerotilaceae</taxon>
        <taxon>Rubrivivax</taxon>
    </lineage>
</organism>
<dbReference type="Proteomes" id="UP000802098">
    <property type="component" value="Unassembled WGS sequence"/>
</dbReference>
<proteinExistence type="predicted"/>
<evidence type="ECO:0000313" key="1">
    <source>
        <dbReference type="EMBL" id="NHK97454.1"/>
    </source>
</evidence>
<reference evidence="1 2" key="1">
    <citation type="submission" date="2020-03" db="EMBL/GenBank/DDBJ databases">
        <title>Rubrivivax benzoatilyticus JA2 (sequenced after 10 years sub-culturing).</title>
        <authorList>
            <person name="Gupta D."/>
            <person name="Chintalapati S."/>
            <person name="Chintalapati V.R."/>
        </authorList>
    </citation>
    <scope>NUCLEOTIDE SEQUENCE [LARGE SCALE GENOMIC DNA]</scope>
    <source>
        <strain evidence="1 2">JA2-Mal</strain>
    </source>
</reference>
<dbReference type="RefSeq" id="WP_009856343.1">
    <property type="nucleotide sequence ID" value="NZ_JAAOCD010000001.1"/>
</dbReference>
<dbReference type="EMBL" id="JAAOCD010000001">
    <property type="protein sequence ID" value="NHK97454.1"/>
    <property type="molecule type" value="Genomic_DNA"/>
</dbReference>
<name>A0ABX0HQW2_9BURK</name>
<protein>
    <submittedName>
        <fullName evidence="1">Uncharacterized protein</fullName>
    </submittedName>
</protein>
<comment type="caution">
    <text evidence="1">The sequence shown here is derived from an EMBL/GenBank/DDBJ whole genome shotgun (WGS) entry which is preliminary data.</text>
</comment>